<organism evidence="1 2">
    <name type="scientific">Pseudomonas multiresinivorans</name>
    <dbReference type="NCBI Taxonomy" id="95301"/>
    <lineage>
        <taxon>Bacteria</taxon>
        <taxon>Pseudomonadati</taxon>
        <taxon>Pseudomonadota</taxon>
        <taxon>Gammaproteobacteria</taxon>
        <taxon>Pseudomonadales</taxon>
        <taxon>Pseudomonadaceae</taxon>
        <taxon>Pseudomonas</taxon>
    </lineage>
</organism>
<dbReference type="EMBL" id="CP048833">
    <property type="protein sequence ID" value="QJP07575.1"/>
    <property type="molecule type" value="Genomic_DNA"/>
</dbReference>
<keyword evidence="2" id="KW-1185">Reference proteome</keyword>
<dbReference type="SMART" id="SM00671">
    <property type="entry name" value="SEL1"/>
    <property type="match status" value="2"/>
</dbReference>
<dbReference type="Proteomes" id="UP000502549">
    <property type="component" value="Chromosome"/>
</dbReference>
<dbReference type="Gene3D" id="1.25.40.10">
    <property type="entry name" value="Tetratricopeptide repeat domain"/>
    <property type="match status" value="1"/>
</dbReference>
<evidence type="ECO:0000313" key="2">
    <source>
        <dbReference type="Proteomes" id="UP000502549"/>
    </source>
</evidence>
<dbReference type="InterPro" id="IPR006597">
    <property type="entry name" value="Sel1-like"/>
</dbReference>
<name>A0A7Z3GP12_9PSED</name>
<proteinExistence type="predicted"/>
<reference evidence="1 2" key="1">
    <citation type="submission" date="2020-02" db="EMBL/GenBank/DDBJ databases">
        <title>Complete genome sequence of Pseudomonas multiresinivorans ORNL1.</title>
        <authorList>
            <person name="Podar M."/>
        </authorList>
    </citation>
    <scope>NUCLEOTIDE SEQUENCE [LARGE SCALE GENOMIC DNA]</scope>
    <source>
        <strain evidence="2">populi</strain>
    </source>
</reference>
<dbReference type="RefSeq" id="WP_169936326.1">
    <property type="nucleotide sequence ID" value="NZ_CP048833.1"/>
</dbReference>
<dbReference type="AlphaFoldDB" id="A0A7Z3GP12"/>
<gene>
    <name evidence="1" type="ORF">G4G71_06625</name>
</gene>
<sequence>MDDDVILAKAQELVESGSAREAHLLIQPLLKASQPDALFLYSTYSVDRNESNEEFERRSVALLTKASTLGHVGATFVLAGYYDSGDMVLMDKPYAAQLCKRAADGGHPTAKLIHGLDLFYGANGIRQDKALGRQLIEEAAQEGVDGALARIQELGSY</sequence>
<accession>A0A7Z3GP12</accession>
<dbReference type="SUPFAM" id="SSF81901">
    <property type="entry name" value="HCP-like"/>
    <property type="match status" value="1"/>
</dbReference>
<dbReference type="KEGG" id="pmui:G4G71_06625"/>
<protein>
    <submittedName>
        <fullName evidence="1">Sel1 repeat family protein</fullName>
    </submittedName>
</protein>
<dbReference type="InterPro" id="IPR011990">
    <property type="entry name" value="TPR-like_helical_dom_sf"/>
</dbReference>
<evidence type="ECO:0000313" key="1">
    <source>
        <dbReference type="EMBL" id="QJP07575.1"/>
    </source>
</evidence>